<dbReference type="AlphaFoldDB" id="A0A375IRG0"/>
<evidence type="ECO:0000313" key="2">
    <source>
        <dbReference type="Proteomes" id="UP000255505"/>
    </source>
</evidence>
<name>A0A375IRG0_9BURK</name>
<sequence>MSLQLVITPALFVDRFGRRVLTDSGQPGMDGKEAIGSTTEQRRNRVAAAIYADCEHLDNTQLDEIIAWLQMYKTK</sequence>
<protein>
    <submittedName>
        <fullName evidence="1">Uncharacterized protein</fullName>
    </submittedName>
</protein>
<dbReference type="RefSeq" id="WP_115666741.1">
    <property type="nucleotide sequence ID" value="NZ_LT991978.1"/>
</dbReference>
<gene>
    <name evidence="1" type="ORF">CT19425_P30053</name>
</gene>
<reference evidence="1 2" key="1">
    <citation type="submission" date="2018-01" db="EMBL/GenBank/DDBJ databases">
        <authorList>
            <person name="Gaut B.S."/>
            <person name="Morton B.R."/>
            <person name="Clegg M.T."/>
            <person name="Duvall M.R."/>
        </authorList>
    </citation>
    <scope>NUCLEOTIDE SEQUENCE [LARGE SCALE GENOMIC DNA]</scope>
    <source>
        <strain evidence="1">Cupriavidus taiwanensis LMG 19425</strain>
        <plasmid evidence="2">Plasmid iii</plasmid>
    </source>
</reference>
<dbReference type="EMBL" id="LT991978">
    <property type="protein sequence ID" value="SPK77204.1"/>
    <property type="molecule type" value="Genomic_DNA"/>
</dbReference>
<evidence type="ECO:0000313" key="1">
    <source>
        <dbReference type="EMBL" id="SPK77204.1"/>
    </source>
</evidence>
<organism evidence="1 2">
    <name type="scientific">Cupriavidus taiwanensis</name>
    <dbReference type="NCBI Taxonomy" id="164546"/>
    <lineage>
        <taxon>Bacteria</taxon>
        <taxon>Pseudomonadati</taxon>
        <taxon>Pseudomonadota</taxon>
        <taxon>Betaproteobacteria</taxon>
        <taxon>Burkholderiales</taxon>
        <taxon>Burkholderiaceae</taxon>
        <taxon>Cupriavidus</taxon>
    </lineage>
</organism>
<dbReference type="Proteomes" id="UP000255505">
    <property type="component" value="Plasmid III"/>
</dbReference>
<proteinExistence type="predicted"/>
<keyword evidence="1" id="KW-0614">Plasmid</keyword>
<geneLocation type="plasmid" evidence="1">
    <name>III</name>
</geneLocation>
<accession>A0A375IRG0</accession>